<accession>A0ABS6FXN2</accession>
<evidence type="ECO:0008006" key="3">
    <source>
        <dbReference type="Google" id="ProtNLM"/>
    </source>
</evidence>
<evidence type="ECO:0000313" key="1">
    <source>
        <dbReference type="EMBL" id="MBU5674979.1"/>
    </source>
</evidence>
<protein>
    <recommendedName>
        <fullName evidence="3">SAF domain-containing protein</fullName>
    </recommendedName>
</protein>
<dbReference type="EMBL" id="JAHLQK010000001">
    <property type="protein sequence ID" value="MBU5674979.1"/>
    <property type="molecule type" value="Genomic_DNA"/>
</dbReference>
<reference evidence="1 2" key="1">
    <citation type="submission" date="2021-06" db="EMBL/GenBank/DDBJ databases">
        <authorList>
            <person name="Sun Q."/>
            <person name="Li D."/>
        </authorList>
    </citation>
    <scope>NUCLEOTIDE SEQUENCE [LARGE SCALE GENOMIC DNA]</scope>
    <source>
        <strain evidence="1 2">MSJ-5</strain>
    </source>
</reference>
<dbReference type="Proteomes" id="UP000779508">
    <property type="component" value="Unassembled WGS sequence"/>
</dbReference>
<name>A0ABS6FXN2_9FIRM</name>
<dbReference type="RefSeq" id="WP_216414490.1">
    <property type="nucleotide sequence ID" value="NZ_JAHLQK010000001.1"/>
</dbReference>
<gene>
    <name evidence="1" type="ORF">KQI88_00930</name>
</gene>
<proteinExistence type="predicted"/>
<comment type="caution">
    <text evidence="1">The sequence shown here is derived from an EMBL/GenBank/DDBJ whole genome shotgun (WGS) entry which is preliminary data.</text>
</comment>
<keyword evidence="2" id="KW-1185">Reference proteome</keyword>
<sequence>MNKKLKSSIFSVGIIALSLITVGQMVYASTKDPGSKDDPIVTLSYIELKLEQLKDYIDQKSFSSNQPEPNKPTENSTFQVVEIQRGQSLIAGAGTEIILRSGEAVAVISPLGGLSDVTGAEDLKKDEKIPANHLLIIPRDDGRGVRALADSFLLVKGGYTIN</sequence>
<evidence type="ECO:0000313" key="2">
    <source>
        <dbReference type="Proteomes" id="UP000779508"/>
    </source>
</evidence>
<organism evidence="1 2">
    <name type="scientific">Alkaliphilus flagellatus</name>
    <dbReference type="NCBI Taxonomy" id="2841507"/>
    <lineage>
        <taxon>Bacteria</taxon>
        <taxon>Bacillati</taxon>
        <taxon>Bacillota</taxon>
        <taxon>Clostridia</taxon>
        <taxon>Peptostreptococcales</taxon>
        <taxon>Natronincolaceae</taxon>
        <taxon>Alkaliphilus</taxon>
    </lineage>
</organism>